<gene>
    <name evidence="2" type="ORF">GCM10010196_29100</name>
</gene>
<keyword evidence="3" id="KW-1185">Reference proteome</keyword>
<dbReference type="AlphaFoldDB" id="A0A918CP15"/>
<reference evidence="2" key="1">
    <citation type="journal article" date="2014" name="Int. J. Syst. Evol. Microbiol.">
        <title>Complete genome sequence of Corynebacterium casei LMG S-19264T (=DSM 44701T), isolated from a smear-ripened cheese.</title>
        <authorList>
            <consortium name="US DOE Joint Genome Institute (JGI-PGF)"/>
            <person name="Walter F."/>
            <person name="Albersmeier A."/>
            <person name="Kalinowski J."/>
            <person name="Ruckert C."/>
        </authorList>
    </citation>
    <scope>NUCLEOTIDE SEQUENCE</scope>
    <source>
        <strain evidence="2">JCM 3346</strain>
    </source>
</reference>
<evidence type="ECO:0000256" key="1">
    <source>
        <dbReference type="SAM" id="MobiDB-lite"/>
    </source>
</evidence>
<accession>A0A918CP15</accession>
<feature type="region of interest" description="Disordered" evidence="1">
    <location>
        <begin position="61"/>
        <end position="86"/>
    </location>
</feature>
<sequence length="86" mass="9205">MAGRRGASDERGRLVDDPFAWRATAAGQLLVSRGGRHVVTVGGAEAARLLARLERAESAGDEPAVQHLLARATGNYRRGNERRGRG</sequence>
<organism evidence="2 3">
    <name type="scientific">Agromyces mediolanus</name>
    <name type="common">Corynebacterium mediolanum</name>
    <dbReference type="NCBI Taxonomy" id="41986"/>
    <lineage>
        <taxon>Bacteria</taxon>
        <taxon>Bacillati</taxon>
        <taxon>Actinomycetota</taxon>
        <taxon>Actinomycetes</taxon>
        <taxon>Micrococcales</taxon>
        <taxon>Microbacteriaceae</taxon>
        <taxon>Agromyces</taxon>
    </lineage>
</organism>
<dbReference type="Proteomes" id="UP000610303">
    <property type="component" value="Unassembled WGS sequence"/>
</dbReference>
<dbReference type="RefSeq" id="WP_189086112.1">
    <property type="nucleotide sequence ID" value="NZ_BMRJ01000003.1"/>
</dbReference>
<comment type="caution">
    <text evidence="2">The sequence shown here is derived from an EMBL/GenBank/DDBJ whole genome shotgun (WGS) entry which is preliminary data.</text>
</comment>
<protein>
    <submittedName>
        <fullName evidence="2">Uncharacterized protein</fullName>
    </submittedName>
</protein>
<dbReference type="EMBL" id="BMRJ01000003">
    <property type="protein sequence ID" value="GGR33231.1"/>
    <property type="molecule type" value="Genomic_DNA"/>
</dbReference>
<reference evidence="2" key="2">
    <citation type="submission" date="2020-09" db="EMBL/GenBank/DDBJ databases">
        <authorList>
            <person name="Sun Q."/>
            <person name="Ohkuma M."/>
        </authorList>
    </citation>
    <scope>NUCLEOTIDE SEQUENCE</scope>
    <source>
        <strain evidence="2">JCM 3346</strain>
    </source>
</reference>
<evidence type="ECO:0000313" key="3">
    <source>
        <dbReference type="Proteomes" id="UP000610303"/>
    </source>
</evidence>
<evidence type="ECO:0000313" key="2">
    <source>
        <dbReference type="EMBL" id="GGR33231.1"/>
    </source>
</evidence>
<proteinExistence type="predicted"/>
<name>A0A918CP15_AGRME</name>